<comment type="caution">
    <text evidence="1">The sequence shown here is derived from an EMBL/GenBank/DDBJ whole genome shotgun (WGS) entry which is preliminary data.</text>
</comment>
<organism evidence="1 2">
    <name type="scientific">Oedothorax gibbosus</name>
    <dbReference type="NCBI Taxonomy" id="931172"/>
    <lineage>
        <taxon>Eukaryota</taxon>
        <taxon>Metazoa</taxon>
        <taxon>Ecdysozoa</taxon>
        <taxon>Arthropoda</taxon>
        <taxon>Chelicerata</taxon>
        <taxon>Arachnida</taxon>
        <taxon>Araneae</taxon>
        <taxon>Araneomorphae</taxon>
        <taxon>Entelegynae</taxon>
        <taxon>Araneoidea</taxon>
        <taxon>Linyphiidae</taxon>
        <taxon>Erigoninae</taxon>
        <taxon>Oedothorax</taxon>
    </lineage>
</organism>
<proteinExistence type="predicted"/>
<sequence length="79" mass="8866">MLPEMDKYKAKSSEKGPIRKMVLVAKDYVHYLRRYIKVVADGKDLDGVIKPGDADLKETPKCSQLLASLRDDLRCATAV</sequence>
<dbReference type="Proteomes" id="UP000827092">
    <property type="component" value="Unassembled WGS sequence"/>
</dbReference>
<dbReference type="EMBL" id="JAFNEN010000967">
    <property type="protein sequence ID" value="KAG8175669.1"/>
    <property type="molecule type" value="Genomic_DNA"/>
</dbReference>
<name>A0AAV6TVC4_9ARAC</name>
<accession>A0AAV6TVC4</accession>
<protein>
    <submittedName>
        <fullName evidence="1">Uncharacterized protein</fullName>
    </submittedName>
</protein>
<keyword evidence="2" id="KW-1185">Reference proteome</keyword>
<reference evidence="1 2" key="1">
    <citation type="journal article" date="2022" name="Nat. Ecol. Evol.">
        <title>A masculinizing supergene underlies an exaggerated male reproductive morph in a spider.</title>
        <authorList>
            <person name="Hendrickx F."/>
            <person name="De Corte Z."/>
            <person name="Sonet G."/>
            <person name="Van Belleghem S.M."/>
            <person name="Kostlbacher S."/>
            <person name="Vangestel C."/>
        </authorList>
    </citation>
    <scope>NUCLEOTIDE SEQUENCE [LARGE SCALE GENOMIC DNA]</scope>
    <source>
        <strain evidence="1">W744_W776</strain>
    </source>
</reference>
<evidence type="ECO:0000313" key="2">
    <source>
        <dbReference type="Proteomes" id="UP000827092"/>
    </source>
</evidence>
<gene>
    <name evidence="1" type="ORF">JTE90_013650</name>
</gene>
<dbReference type="AlphaFoldDB" id="A0AAV6TVC4"/>
<evidence type="ECO:0000313" key="1">
    <source>
        <dbReference type="EMBL" id="KAG8175669.1"/>
    </source>
</evidence>